<dbReference type="Gene3D" id="3.90.1150.160">
    <property type="match status" value="1"/>
</dbReference>
<evidence type="ECO:0000256" key="4">
    <source>
        <dbReference type="ARBA" id="ARBA00022898"/>
    </source>
</evidence>
<dbReference type="OrthoDB" id="5152799at2759"/>
<dbReference type="InterPro" id="IPR015424">
    <property type="entry name" value="PyrdxlP-dep_Trfase"/>
</dbReference>
<dbReference type="PANTHER" id="PTHR43321:SF3">
    <property type="entry name" value="GLUTAMATE DECARBOXYLASE"/>
    <property type="match status" value="1"/>
</dbReference>
<evidence type="ECO:0000256" key="9">
    <source>
        <dbReference type="RuleBase" id="RU361171"/>
    </source>
</evidence>
<comment type="cofactor">
    <cofactor evidence="1 7 8">
        <name>pyridoxal 5'-phosphate</name>
        <dbReference type="ChEBI" id="CHEBI:597326"/>
    </cofactor>
</comment>
<dbReference type="KEGG" id="cot:CORT_0A04600"/>
<evidence type="ECO:0000256" key="2">
    <source>
        <dbReference type="ARBA" id="ARBA00009533"/>
    </source>
</evidence>
<evidence type="ECO:0000256" key="1">
    <source>
        <dbReference type="ARBA" id="ARBA00001933"/>
    </source>
</evidence>
<evidence type="ECO:0000256" key="7">
    <source>
        <dbReference type="PIRSR" id="PIRSR602129-50"/>
    </source>
</evidence>
<dbReference type="GO" id="GO:0004351">
    <property type="term" value="F:glutamate decarboxylase activity"/>
    <property type="evidence" value="ECO:0007669"/>
    <property type="project" value="UniProtKB-EC"/>
</dbReference>
<dbReference type="NCBIfam" id="TIGR01788">
    <property type="entry name" value="Glu-decarb-GAD"/>
    <property type="match status" value="1"/>
</dbReference>
<name>H8WWM4_CANO9</name>
<sequence length="587" mass="66229">MFQLPRFTSISKQLIRQFTKYPPTMVLSKHIDAYDLEYELLKDSRKVKLSPDEFNDEYNSSKLTPRYVIPKESANEADIYKYMNQNLALDGIPTLNLASFVNTYVDEHQKKLAVENLTKNLADNDEYPSLIDIQNRCVTMLSNLWHAPHKIDPNTGAKIVNSLGTATTGSSEAIMLAGLALKKRWQEKRKAEGKSTENPNILMATCAQVALEKFAVYFDVENRLIPINPESGHLIDTTKIKENIDENTIGIFVIMGSTFTGAFEPVEEISKLLDEVEKEKGLDIRIHVDGASGGFVAPFAFPHLKWDFAVDRVDSINTSGHKFGMTSVGLGWVIWKDESLLPKNLRFSLDYLGGVEETFGLNFSRPGFPVILQYYNFLTFGKEGYTKIFDGCLSNARLLSNYLDKSTYFDVVSVIHKPASAEDQKRLLTRQVKYLPSPTVNENFQPGLPVVAFRFSKEVRDKYPEIPQELFSTLLRKRGFIVPNYHLPPDETNVEILRVVVRNSLGLALLEKLIEDCTEIAELLIKSAESVREILTNKEQASKHNTSTIHDLLLSIASGGLQPLRQKQHERDGHKAGVAKKSYRGTC</sequence>
<dbReference type="Pfam" id="PF00282">
    <property type="entry name" value="Pyridoxal_deC"/>
    <property type="match status" value="1"/>
</dbReference>
<dbReference type="GO" id="GO:0005829">
    <property type="term" value="C:cytosol"/>
    <property type="evidence" value="ECO:0007669"/>
    <property type="project" value="TreeGrafter"/>
</dbReference>
<keyword evidence="9" id="KW-0210">Decarboxylase</keyword>
<accession>H8WWM4</accession>
<feature type="compositionally biased region" description="Basic residues" evidence="10">
    <location>
        <begin position="577"/>
        <end position="587"/>
    </location>
</feature>
<feature type="modified residue" description="N6-(pyridoxal phosphate)lysine" evidence="7">
    <location>
        <position position="322"/>
    </location>
</feature>
<feature type="region of interest" description="Disordered" evidence="10">
    <location>
        <begin position="564"/>
        <end position="587"/>
    </location>
</feature>
<dbReference type="Gene3D" id="4.10.280.50">
    <property type="match status" value="1"/>
</dbReference>
<dbReference type="PANTHER" id="PTHR43321">
    <property type="entry name" value="GLUTAMATE DECARBOXYLASE"/>
    <property type="match status" value="1"/>
</dbReference>
<dbReference type="InterPro" id="IPR002129">
    <property type="entry name" value="PyrdxlP-dep_de-COase"/>
</dbReference>
<reference evidence="11 12" key="1">
    <citation type="journal article" date="2012" name="PLoS ONE">
        <title>Sequence and analysis of the genome of the pathogenic yeast Candida orthopsilosis.</title>
        <authorList>
            <person name="Riccombeni A."/>
            <person name="Vidanes G."/>
            <person name="Proux-Wera E."/>
            <person name="Wolfe K.H."/>
            <person name="Butler G."/>
        </authorList>
    </citation>
    <scope>NUCLEOTIDE SEQUENCE [LARGE SCALE GENOMIC DNA]</scope>
    <source>
        <strain evidence="11 12">Co 90-125</strain>
    </source>
</reference>
<evidence type="ECO:0000256" key="10">
    <source>
        <dbReference type="SAM" id="MobiDB-lite"/>
    </source>
</evidence>
<dbReference type="GeneID" id="14536743"/>
<dbReference type="InterPro" id="IPR015421">
    <property type="entry name" value="PyrdxlP-dep_Trfase_major"/>
</dbReference>
<dbReference type="AlphaFoldDB" id="H8WWM4"/>
<dbReference type="RefSeq" id="XP_003866288.1">
    <property type="nucleotide sequence ID" value="XM_003866240.1"/>
</dbReference>
<evidence type="ECO:0000313" key="12">
    <source>
        <dbReference type="Proteomes" id="UP000005018"/>
    </source>
</evidence>
<evidence type="ECO:0000256" key="6">
    <source>
        <dbReference type="ARBA" id="ARBA00048868"/>
    </source>
</evidence>
<keyword evidence="4 7" id="KW-0663">Pyridoxal phosphate</keyword>
<evidence type="ECO:0000256" key="5">
    <source>
        <dbReference type="ARBA" id="ARBA00023239"/>
    </source>
</evidence>
<dbReference type="GO" id="GO:0030170">
    <property type="term" value="F:pyridoxal phosphate binding"/>
    <property type="evidence" value="ECO:0007669"/>
    <property type="project" value="InterPro"/>
</dbReference>
<dbReference type="InterPro" id="IPR010107">
    <property type="entry name" value="Glutamate_decarboxylase"/>
</dbReference>
<dbReference type="EMBL" id="HE681719">
    <property type="protein sequence ID" value="CCG20848.1"/>
    <property type="molecule type" value="Genomic_DNA"/>
</dbReference>
<proteinExistence type="inferred from homology"/>
<dbReference type="SUPFAM" id="SSF53383">
    <property type="entry name" value="PLP-dependent transferases"/>
    <property type="match status" value="1"/>
</dbReference>
<dbReference type="EC" id="4.1.1.15" evidence="3 9"/>
<evidence type="ECO:0000313" key="11">
    <source>
        <dbReference type="EMBL" id="CCG20848.1"/>
    </source>
</evidence>
<dbReference type="Gene3D" id="3.40.640.10">
    <property type="entry name" value="Type I PLP-dependent aspartate aminotransferase-like (Major domain)"/>
    <property type="match status" value="1"/>
</dbReference>
<dbReference type="Proteomes" id="UP000005018">
    <property type="component" value="Chromosome 1"/>
</dbReference>
<gene>
    <name evidence="11" type="ORF">CORT_0A04600</name>
</gene>
<dbReference type="FunFam" id="3.40.640.10:FF:000017">
    <property type="entry name" value="Glutamate decarboxylase"/>
    <property type="match status" value="1"/>
</dbReference>
<organism evidence="11 12">
    <name type="scientific">Candida orthopsilosis (strain 90-125)</name>
    <name type="common">Yeast</name>
    <dbReference type="NCBI Taxonomy" id="1136231"/>
    <lineage>
        <taxon>Eukaryota</taxon>
        <taxon>Fungi</taxon>
        <taxon>Dikarya</taxon>
        <taxon>Ascomycota</taxon>
        <taxon>Saccharomycotina</taxon>
        <taxon>Pichiomycetes</taxon>
        <taxon>Debaryomycetaceae</taxon>
        <taxon>Candida/Lodderomyces clade</taxon>
        <taxon>Candida</taxon>
    </lineage>
</organism>
<protein>
    <recommendedName>
        <fullName evidence="3 9">Glutamate decarboxylase</fullName>
        <ecNumber evidence="3 9">4.1.1.15</ecNumber>
    </recommendedName>
</protein>
<comment type="similarity">
    <text evidence="2 8">Belongs to the group II decarboxylase family.</text>
</comment>
<dbReference type="HOGENOM" id="CLU_019582_2_3_1"/>
<keyword evidence="5 8" id="KW-0456">Lyase</keyword>
<dbReference type="eggNOG" id="KOG1383">
    <property type="taxonomic scope" value="Eukaryota"/>
</dbReference>
<comment type="catalytic activity">
    <reaction evidence="6 9">
        <text>L-glutamate + H(+) = 4-aminobutanoate + CO2</text>
        <dbReference type="Rhea" id="RHEA:17785"/>
        <dbReference type="ChEBI" id="CHEBI:15378"/>
        <dbReference type="ChEBI" id="CHEBI:16526"/>
        <dbReference type="ChEBI" id="CHEBI:29985"/>
        <dbReference type="ChEBI" id="CHEBI:59888"/>
        <dbReference type="EC" id="4.1.1.15"/>
    </reaction>
</comment>
<evidence type="ECO:0000256" key="3">
    <source>
        <dbReference type="ARBA" id="ARBA00012421"/>
    </source>
</evidence>
<evidence type="ECO:0000256" key="8">
    <source>
        <dbReference type="RuleBase" id="RU000382"/>
    </source>
</evidence>
<dbReference type="GO" id="GO:0006538">
    <property type="term" value="P:L-glutamate catabolic process"/>
    <property type="evidence" value="ECO:0007669"/>
    <property type="project" value="TreeGrafter"/>
</dbReference>
<keyword evidence="12" id="KW-1185">Reference proteome</keyword>